<dbReference type="AlphaFoldDB" id="A0A2H0RK89"/>
<accession>A0A2H0RK89</accession>
<name>A0A2H0RK89_9BACT</name>
<dbReference type="EMBL" id="PCYL01000027">
    <property type="protein sequence ID" value="PIR46846.1"/>
    <property type="molecule type" value="Genomic_DNA"/>
</dbReference>
<protein>
    <recommendedName>
        <fullName evidence="3">Maf-like protein</fullName>
    </recommendedName>
</protein>
<dbReference type="Proteomes" id="UP000230833">
    <property type="component" value="Unassembled WGS sequence"/>
</dbReference>
<proteinExistence type="predicted"/>
<sequence>MVEYRDRLLSLGHEGHIHPDYDAFARGELQDVITRAMEKGEHAEVKKERDYIRAHYNFILNHDAVLCLNHDKNGVAGYIGGNTLMELGFAHYHRKKIFLLNPIPVMQYTDEIVACLPTVINGDLNLIK</sequence>
<evidence type="ECO:0000313" key="2">
    <source>
        <dbReference type="Proteomes" id="UP000230833"/>
    </source>
</evidence>
<reference evidence="1 2" key="1">
    <citation type="submission" date="2017-09" db="EMBL/GenBank/DDBJ databases">
        <title>Depth-based differentiation of microbial function through sediment-hosted aquifers and enrichment of novel symbionts in the deep terrestrial subsurface.</title>
        <authorList>
            <person name="Probst A.J."/>
            <person name="Ladd B."/>
            <person name="Jarett J.K."/>
            <person name="Geller-Mcgrath D.E."/>
            <person name="Sieber C.M."/>
            <person name="Emerson J.B."/>
            <person name="Anantharaman K."/>
            <person name="Thomas B.C."/>
            <person name="Malmstrom R."/>
            <person name="Stieglmeier M."/>
            <person name="Klingl A."/>
            <person name="Woyke T."/>
            <person name="Ryan C.M."/>
            <person name="Banfield J.F."/>
        </authorList>
    </citation>
    <scope>NUCLEOTIDE SEQUENCE [LARGE SCALE GENOMIC DNA]</scope>
    <source>
        <strain evidence="1">CG10_big_fil_rev_8_21_14_0_10_45_14</strain>
    </source>
</reference>
<gene>
    <name evidence="1" type="ORF">COV07_02160</name>
</gene>
<organism evidence="1 2">
    <name type="scientific">Candidatus Vogelbacteria bacterium CG10_big_fil_rev_8_21_14_0_10_45_14</name>
    <dbReference type="NCBI Taxonomy" id="1975042"/>
    <lineage>
        <taxon>Bacteria</taxon>
        <taxon>Candidatus Vogeliibacteriota</taxon>
    </lineage>
</organism>
<comment type="caution">
    <text evidence="1">The sequence shown here is derived from an EMBL/GenBank/DDBJ whole genome shotgun (WGS) entry which is preliminary data.</text>
</comment>
<evidence type="ECO:0000313" key="1">
    <source>
        <dbReference type="EMBL" id="PIR46846.1"/>
    </source>
</evidence>
<evidence type="ECO:0008006" key="3">
    <source>
        <dbReference type="Google" id="ProtNLM"/>
    </source>
</evidence>